<evidence type="ECO:0000313" key="3">
    <source>
        <dbReference type="Proteomes" id="UP001446032"/>
    </source>
</evidence>
<accession>A0ABV1ANC5</accession>
<comment type="caution">
    <text evidence="2">The sequence shown here is derived from an EMBL/GenBank/DDBJ whole genome shotgun (WGS) entry which is preliminary data.</text>
</comment>
<dbReference type="RefSeq" id="WP_349078089.1">
    <property type="nucleotide sequence ID" value="NZ_JBBMEI010000037.1"/>
</dbReference>
<keyword evidence="3" id="KW-1185">Reference proteome</keyword>
<reference evidence="2 3" key="1">
    <citation type="submission" date="2024-03" db="EMBL/GenBank/DDBJ databases">
        <title>Human intestinal bacterial collection.</title>
        <authorList>
            <person name="Pauvert C."/>
            <person name="Hitch T.C.A."/>
            <person name="Clavel T."/>
        </authorList>
    </citation>
    <scope>NUCLEOTIDE SEQUENCE [LARGE SCALE GENOMIC DNA]</scope>
    <source>
        <strain evidence="2 3">CLA-AA-H95</strain>
    </source>
</reference>
<dbReference type="Proteomes" id="UP001446032">
    <property type="component" value="Unassembled WGS sequence"/>
</dbReference>
<gene>
    <name evidence="2" type="ORF">WMO75_11950</name>
</gene>
<dbReference type="Pfam" id="PF13472">
    <property type="entry name" value="Lipase_GDSL_2"/>
    <property type="match status" value="1"/>
</dbReference>
<sequence>MAGTIICYGDSNTYGYDPCTLMGDQYPEQNRWTGILESETKWKIENHGICGRCIPHTGSQIRFACEQLKDWQDKDAPVWMWIMLGTNDLLQEQQFTAKDTAQRMETFLKKLMAEPAVSSGKITLYLIAPARMEYGAWVDEERQYQESRQLGEEYKKVAERLGIGFTDAGKWDIPVVYDGVHFSEKGHHIFAQNIQEEITWLK</sequence>
<organism evidence="2 3">
    <name type="scientific">Blautia intestinihominis</name>
    <dbReference type="NCBI Taxonomy" id="3133152"/>
    <lineage>
        <taxon>Bacteria</taxon>
        <taxon>Bacillati</taxon>
        <taxon>Bacillota</taxon>
        <taxon>Clostridia</taxon>
        <taxon>Lachnospirales</taxon>
        <taxon>Lachnospiraceae</taxon>
        <taxon>Blautia</taxon>
    </lineage>
</organism>
<name>A0ABV1ANC5_9FIRM</name>
<dbReference type="SUPFAM" id="SSF52266">
    <property type="entry name" value="SGNH hydrolase"/>
    <property type="match status" value="1"/>
</dbReference>
<evidence type="ECO:0000313" key="2">
    <source>
        <dbReference type="EMBL" id="MEQ2359028.1"/>
    </source>
</evidence>
<dbReference type="PANTHER" id="PTHR30383">
    <property type="entry name" value="THIOESTERASE 1/PROTEASE 1/LYSOPHOSPHOLIPASE L1"/>
    <property type="match status" value="1"/>
</dbReference>
<dbReference type="InterPro" id="IPR051532">
    <property type="entry name" value="Ester_Hydrolysis_Enzymes"/>
</dbReference>
<dbReference type="InterPro" id="IPR036514">
    <property type="entry name" value="SGNH_hydro_sf"/>
</dbReference>
<dbReference type="InterPro" id="IPR013830">
    <property type="entry name" value="SGNH_hydro"/>
</dbReference>
<evidence type="ECO:0000259" key="1">
    <source>
        <dbReference type="Pfam" id="PF13472"/>
    </source>
</evidence>
<dbReference type="Gene3D" id="3.40.50.1110">
    <property type="entry name" value="SGNH hydrolase"/>
    <property type="match status" value="1"/>
</dbReference>
<proteinExistence type="predicted"/>
<feature type="domain" description="SGNH hydrolase-type esterase" evidence="1">
    <location>
        <begin position="7"/>
        <end position="188"/>
    </location>
</feature>
<dbReference type="EMBL" id="JBBMEI010000037">
    <property type="protein sequence ID" value="MEQ2359028.1"/>
    <property type="molecule type" value="Genomic_DNA"/>
</dbReference>
<protein>
    <submittedName>
        <fullName evidence="2">GDSL-type esterase/lipase family protein</fullName>
    </submittedName>
</protein>